<dbReference type="RefSeq" id="WP_198738020.1">
    <property type="nucleotide sequence ID" value="NZ_JAEIOS010000011.1"/>
</dbReference>
<dbReference type="PANTHER" id="PTHR30055:SF234">
    <property type="entry name" value="HTH-TYPE TRANSCRIPTIONAL REGULATOR BETI"/>
    <property type="match status" value="1"/>
</dbReference>
<evidence type="ECO:0000313" key="6">
    <source>
        <dbReference type="EMBL" id="MBI8988995.1"/>
    </source>
</evidence>
<dbReference type="InterPro" id="IPR050109">
    <property type="entry name" value="HTH-type_TetR-like_transc_reg"/>
</dbReference>
<name>A0A934I5Q9_9CORY</name>
<evidence type="ECO:0000256" key="4">
    <source>
        <dbReference type="PROSITE-ProRule" id="PRU00335"/>
    </source>
</evidence>
<sequence>MRADALERRNRIIDTACELFRGQPGTVPLEVIAERADVGIATLYRNFPDRESLLHACGARLFTRAIELQHSVLAEFHRDPEGRWLHYVDSLVDMGLGTLVAAFAPDDLTLLPSDVMDLRQRTAKLGNTILEEAKKHGLVEASIQHDTFIIGLLTVARPPVPGVLSLEPNITTNLVEIFLSGLRHGTLRPLRY</sequence>
<dbReference type="InterPro" id="IPR001647">
    <property type="entry name" value="HTH_TetR"/>
</dbReference>
<keyword evidence="2 4" id="KW-0238">DNA-binding</keyword>
<dbReference type="Proteomes" id="UP000645966">
    <property type="component" value="Unassembled WGS sequence"/>
</dbReference>
<dbReference type="GO" id="GO:0000976">
    <property type="term" value="F:transcription cis-regulatory region binding"/>
    <property type="evidence" value="ECO:0007669"/>
    <property type="project" value="TreeGrafter"/>
</dbReference>
<keyword evidence="3" id="KW-0804">Transcription</keyword>
<evidence type="ECO:0000313" key="7">
    <source>
        <dbReference type="Proteomes" id="UP000645966"/>
    </source>
</evidence>
<dbReference type="AlphaFoldDB" id="A0A934I5Q9"/>
<evidence type="ECO:0000256" key="1">
    <source>
        <dbReference type="ARBA" id="ARBA00023015"/>
    </source>
</evidence>
<protein>
    <submittedName>
        <fullName evidence="6">TetR/AcrR family transcriptional regulator</fullName>
    </submittedName>
</protein>
<dbReference type="SUPFAM" id="SSF48498">
    <property type="entry name" value="Tetracyclin repressor-like, C-terminal domain"/>
    <property type="match status" value="1"/>
</dbReference>
<dbReference type="PANTHER" id="PTHR30055">
    <property type="entry name" value="HTH-TYPE TRANSCRIPTIONAL REGULATOR RUTR"/>
    <property type="match status" value="1"/>
</dbReference>
<dbReference type="PROSITE" id="PS50977">
    <property type="entry name" value="HTH_TETR_2"/>
    <property type="match status" value="1"/>
</dbReference>
<keyword evidence="7" id="KW-1185">Reference proteome</keyword>
<dbReference type="GO" id="GO:0003700">
    <property type="term" value="F:DNA-binding transcription factor activity"/>
    <property type="evidence" value="ECO:0007669"/>
    <property type="project" value="TreeGrafter"/>
</dbReference>
<accession>A0A934I5Q9</accession>
<feature type="DNA-binding region" description="H-T-H motif" evidence="4">
    <location>
        <begin position="28"/>
        <end position="47"/>
    </location>
</feature>
<dbReference type="Pfam" id="PF21597">
    <property type="entry name" value="TetR_C_43"/>
    <property type="match status" value="1"/>
</dbReference>
<dbReference type="Pfam" id="PF00440">
    <property type="entry name" value="TetR_N"/>
    <property type="match status" value="1"/>
</dbReference>
<evidence type="ECO:0000259" key="5">
    <source>
        <dbReference type="PROSITE" id="PS50977"/>
    </source>
</evidence>
<organism evidence="6 7">
    <name type="scientific">Corynebacterium meridianum</name>
    <dbReference type="NCBI Taxonomy" id="2765363"/>
    <lineage>
        <taxon>Bacteria</taxon>
        <taxon>Bacillati</taxon>
        <taxon>Actinomycetota</taxon>
        <taxon>Actinomycetes</taxon>
        <taxon>Mycobacteriales</taxon>
        <taxon>Corynebacteriaceae</taxon>
        <taxon>Corynebacterium</taxon>
    </lineage>
</organism>
<comment type="caution">
    <text evidence="6">The sequence shown here is derived from an EMBL/GenBank/DDBJ whole genome shotgun (WGS) entry which is preliminary data.</text>
</comment>
<dbReference type="InterPro" id="IPR009057">
    <property type="entry name" value="Homeodomain-like_sf"/>
</dbReference>
<keyword evidence="1" id="KW-0805">Transcription regulation</keyword>
<evidence type="ECO:0000256" key="3">
    <source>
        <dbReference type="ARBA" id="ARBA00023163"/>
    </source>
</evidence>
<dbReference type="InterPro" id="IPR049445">
    <property type="entry name" value="TetR_SbtR-like_C"/>
</dbReference>
<proteinExistence type="predicted"/>
<dbReference type="Gene3D" id="1.10.357.10">
    <property type="entry name" value="Tetracycline Repressor, domain 2"/>
    <property type="match status" value="1"/>
</dbReference>
<feature type="domain" description="HTH tetR-type" evidence="5">
    <location>
        <begin position="6"/>
        <end position="65"/>
    </location>
</feature>
<reference evidence="6" key="1">
    <citation type="submission" date="2020-12" db="EMBL/GenBank/DDBJ databases">
        <title>Genome public.</title>
        <authorList>
            <person name="Sun Q."/>
        </authorList>
    </citation>
    <scope>NUCLEOTIDE SEQUENCE</scope>
    <source>
        <strain evidence="6">CCM 8863</strain>
    </source>
</reference>
<dbReference type="EMBL" id="JAEIOS010000011">
    <property type="protein sequence ID" value="MBI8988995.1"/>
    <property type="molecule type" value="Genomic_DNA"/>
</dbReference>
<dbReference type="SUPFAM" id="SSF46689">
    <property type="entry name" value="Homeodomain-like"/>
    <property type="match status" value="1"/>
</dbReference>
<evidence type="ECO:0000256" key="2">
    <source>
        <dbReference type="ARBA" id="ARBA00023125"/>
    </source>
</evidence>
<gene>
    <name evidence="6" type="ORF">JDV75_04360</name>
</gene>
<dbReference type="InterPro" id="IPR036271">
    <property type="entry name" value="Tet_transcr_reg_TetR-rel_C_sf"/>
</dbReference>